<evidence type="ECO:0000256" key="3">
    <source>
        <dbReference type="ARBA" id="ARBA00022777"/>
    </source>
</evidence>
<evidence type="ECO:0000313" key="9">
    <source>
        <dbReference type="Proteomes" id="UP000242957"/>
    </source>
</evidence>
<keyword evidence="2" id="KW-0973">c-di-GMP</keyword>
<keyword evidence="3" id="KW-0418">Kinase</keyword>
<dbReference type="SMART" id="SM00052">
    <property type="entry name" value="EAL"/>
    <property type="match status" value="1"/>
</dbReference>
<proteinExistence type="predicted"/>
<dbReference type="PANTHER" id="PTHR44757:SF2">
    <property type="entry name" value="BIOFILM ARCHITECTURE MAINTENANCE PROTEIN MBAA"/>
    <property type="match status" value="1"/>
</dbReference>
<protein>
    <recommendedName>
        <fullName evidence="1">cyclic-guanylate-specific phosphodiesterase</fullName>
        <ecNumber evidence="1">3.1.4.52</ecNumber>
    </recommendedName>
</protein>
<evidence type="ECO:0000259" key="6">
    <source>
        <dbReference type="PROSITE" id="PS50883"/>
    </source>
</evidence>
<dbReference type="InterPro" id="IPR000014">
    <property type="entry name" value="PAS"/>
</dbReference>
<feature type="domain" description="EAL" evidence="6">
    <location>
        <begin position="658"/>
        <end position="912"/>
    </location>
</feature>
<dbReference type="Gene3D" id="3.30.450.20">
    <property type="entry name" value="PAS domain"/>
    <property type="match status" value="1"/>
</dbReference>
<evidence type="ECO:0000259" key="7">
    <source>
        <dbReference type="PROSITE" id="PS50887"/>
    </source>
</evidence>
<dbReference type="AlphaFoldDB" id="A0A1H0PSD3"/>
<dbReference type="Gene3D" id="3.30.70.270">
    <property type="match status" value="1"/>
</dbReference>
<dbReference type="InterPro" id="IPR035965">
    <property type="entry name" value="PAS-like_dom_sf"/>
</dbReference>
<dbReference type="GO" id="GO:0016301">
    <property type="term" value="F:kinase activity"/>
    <property type="evidence" value="ECO:0007669"/>
    <property type="project" value="UniProtKB-KW"/>
</dbReference>
<sequence>MHPALPWKSAEAEHLALHWNPLRMKSHPDAATRPAAEVVTQLPIPSRLGMLRFERSNEASWALLFLDPGCERLFGVSATDLCSLIDAPFASLMEPEARYRLHEQIQQQLLQDRRYSVRYNLHTPKGCLSVLEIGTAFQHHGRQLLHGYLLPEENLALDEPQPDEQEMRLRMSLELYQRAQEEQLQHLLRSRTQQNLIVRLARHRYLSDDPLLEAARLIAQAACETYDVARAGIWRLHAGNRLEAVTVYCRDTGAYEKPADIDADHFPYYLEALNSGRAIDAHNVMQDPRTRELASQFLRPLGVGSLLDASIRVGGEVVGVLCLEHVGAPRQWQSDEIAFAGELADQYAHVLMNHERRSVSSTLHLFQRAVEQSSSAFLLLDRDGLLEYVNPAFTSITQYGADEVRGRRLAELPALASFAERLPEAQAALAAQTTWQGEFRSRRKDLEPYWAQLSLTKVCAENGEPTHYIGIYEDITRNKLTQRHIEKLAWRDNLTGLANRHFFINTLSERLQAAADQRLSLLLVDIDNFKRINDSLGHQTGDKLLARLARRLNSSLGDNATLARFASNEFAVLLDESNAGHSERIAGQLLEVLNKPLFVDNQLISITGSIGLAYAPQHGRDPHTLMKHAGLALHKAKANGKHRTQTFTEELTAEASNKLFVESNLRRALAHDELAVHYQPKLCLRSGQLLGLEALVRWQHPSKGMIGPEQFISVAEDTGLIIPIGKWVIREACRRIRQLNGQGFGHLRVAINLSPRQFGDPDLVGSIAAILDEEEVSAAQLELELTESLLLDATDDTRQQLLRLKSLGLTLAMDDFGTGYSSLSYLKKFPIDVIKIDRSFIKDIPDNQDDVEITSAVIAMAHNLKLLVVAEGVETAAQLAFLRRNRCDIGQGFLFDRPIPGEELRERLRRYPPRSG</sequence>
<dbReference type="Gene3D" id="3.20.20.450">
    <property type="entry name" value="EAL domain"/>
    <property type="match status" value="1"/>
</dbReference>
<dbReference type="CDD" id="cd01948">
    <property type="entry name" value="EAL"/>
    <property type="match status" value="1"/>
</dbReference>
<dbReference type="InterPro" id="IPR013656">
    <property type="entry name" value="PAS_4"/>
</dbReference>
<dbReference type="Proteomes" id="UP000242957">
    <property type="component" value="Unassembled WGS sequence"/>
</dbReference>
<dbReference type="SMART" id="SM00091">
    <property type="entry name" value="PAS"/>
    <property type="match status" value="2"/>
</dbReference>
<dbReference type="InterPro" id="IPR000700">
    <property type="entry name" value="PAS-assoc_C"/>
</dbReference>
<dbReference type="PROSITE" id="PS50113">
    <property type="entry name" value="PAC"/>
    <property type="match status" value="1"/>
</dbReference>
<dbReference type="SUPFAM" id="SSF55073">
    <property type="entry name" value="Nucleotide cyclase"/>
    <property type="match status" value="1"/>
</dbReference>
<dbReference type="Pfam" id="PF00990">
    <property type="entry name" value="GGDEF"/>
    <property type="match status" value="1"/>
</dbReference>
<name>A0A1H0PSD3_9PSED</name>
<dbReference type="GO" id="GO:0071111">
    <property type="term" value="F:cyclic-guanylate-specific phosphodiesterase activity"/>
    <property type="evidence" value="ECO:0007669"/>
    <property type="project" value="UniProtKB-EC"/>
</dbReference>
<dbReference type="CDD" id="cd01949">
    <property type="entry name" value="GGDEF"/>
    <property type="match status" value="1"/>
</dbReference>
<dbReference type="Pfam" id="PF01590">
    <property type="entry name" value="GAF"/>
    <property type="match status" value="1"/>
</dbReference>
<feature type="domain" description="GGDEF" evidence="7">
    <location>
        <begin position="517"/>
        <end position="649"/>
    </location>
</feature>
<feature type="domain" description="PAS" evidence="4">
    <location>
        <begin position="362"/>
        <end position="407"/>
    </location>
</feature>
<dbReference type="InterPro" id="IPR035919">
    <property type="entry name" value="EAL_sf"/>
</dbReference>
<dbReference type="InterPro" id="IPR000160">
    <property type="entry name" value="GGDEF_dom"/>
</dbReference>
<evidence type="ECO:0000256" key="1">
    <source>
        <dbReference type="ARBA" id="ARBA00012282"/>
    </source>
</evidence>
<reference evidence="9" key="1">
    <citation type="submission" date="2016-10" db="EMBL/GenBank/DDBJ databases">
        <authorList>
            <person name="Varghese N."/>
            <person name="Submissions S."/>
        </authorList>
    </citation>
    <scope>NUCLEOTIDE SEQUENCE [LARGE SCALE GENOMIC DNA]</scope>
    <source>
        <strain evidence="9">JCM 21621</strain>
    </source>
</reference>
<feature type="domain" description="PAC" evidence="5">
    <location>
        <begin position="435"/>
        <end position="487"/>
    </location>
</feature>
<dbReference type="InterPro" id="IPR001610">
    <property type="entry name" value="PAC"/>
</dbReference>
<evidence type="ECO:0000313" key="8">
    <source>
        <dbReference type="EMBL" id="SDP07904.1"/>
    </source>
</evidence>
<dbReference type="SUPFAM" id="SSF55785">
    <property type="entry name" value="PYP-like sensor domain (PAS domain)"/>
    <property type="match status" value="1"/>
</dbReference>
<dbReference type="NCBIfam" id="TIGR00254">
    <property type="entry name" value="GGDEF"/>
    <property type="match status" value="1"/>
</dbReference>
<dbReference type="InterPro" id="IPR052155">
    <property type="entry name" value="Biofilm_reg_signaling"/>
</dbReference>
<dbReference type="Pfam" id="PF08448">
    <property type="entry name" value="PAS_4"/>
    <property type="match status" value="1"/>
</dbReference>
<dbReference type="STRING" id="198616.SAMN05216193_12185"/>
<dbReference type="CDD" id="cd00130">
    <property type="entry name" value="PAS"/>
    <property type="match status" value="1"/>
</dbReference>
<dbReference type="SMART" id="SM00086">
    <property type="entry name" value="PAC"/>
    <property type="match status" value="1"/>
</dbReference>
<dbReference type="InterPro" id="IPR029016">
    <property type="entry name" value="GAF-like_dom_sf"/>
</dbReference>
<evidence type="ECO:0000256" key="2">
    <source>
        <dbReference type="ARBA" id="ARBA00022636"/>
    </source>
</evidence>
<accession>A0A1H0PSD3</accession>
<dbReference type="PROSITE" id="PS50887">
    <property type="entry name" value="GGDEF"/>
    <property type="match status" value="1"/>
</dbReference>
<dbReference type="InterPro" id="IPR029787">
    <property type="entry name" value="Nucleotide_cyclase"/>
</dbReference>
<dbReference type="PROSITE" id="PS50883">
    <property type="entry name" value="EAL"/>
    <property type="match status" value="1"/>
</dbReference>
<dbReference type="EC" id="3.1.4.52" evidence="1"/>
<dbReference type="Pfam" id="PF00563">
    <property type="entry name" value="EAL"/>
    <property type="match status" value="1"/>
</dbReference>
<evidence type="ECO:0000259" key="4">
    <source>
        <dbReference type="PROSITE" id="PS50112"/>
    </source>
</evidence>
<dbReference type="EMBL" id="FNIJ01000021">
    <property type="protein sequence ID" value="SDP07904.1"/>
    <property type="molecule type" value="Genomic_DNA"/>
</dbReference>
<keyword evidence="9" id="KW-1185">Reference proteome</keyword>
<dbReference type="SUPFAM" id="SSF55781">
    <property type="entry name" value="GAF domain-like"/>
    <property type="match status" value="1"/>
</dbReference>
<dbReference type="SUPFAM" id="SSF141868">
    <property type="entry name" value="EAL domain-like"/>
    <property type="match status" value="1"/>
</dbReference>
<gene>
    <name evidence="8" type="ORF">SAMN05216193_12185</name>
</gene>
<dbReference type="PROSITE" id="PS50112">
    <property type="entry name" value="PAS"/>
    <property type="match status" value="1"/>
</dbReference>
<dbReference type="FunFam" id="3.20.20.450:FF:000001">
    <property type="entry name" value="Cyclic di-GMP phosphodiesterase yahA"/>
    <property type="match status" value="1"/>
</dbReference>
<dbReference type="InterPro" id="IPR043128">
    <property type="entry name" value="Rev_trsase/Diguanyl_cyclase"/>
</dbReference>
<dbReference type="NCBIfam" id="TIGR00229">
    <property type="entry name" value="sensory_box"/>
    <property type="match status" value="1"/>
</dbReference>
<dbReference type="InterPro" id="IPR003018">
    <property type="entry name" value="GAF"/>
</dbReference>
<dbReference type="SMART" id="SM00267">
    <property type="entry name" value="GGDEF"/>
    <property type="match status" value="1"/>
</dbReference>
<evidence type="ECO:0000259" key="5">
    <source>
        <dbReference type="PROSITE" id="PS50113"/>
    </source>
</evidence>
<dbReference type="PANTHER" id="PTHR44757">
    <property type="entry name" value="DIGUANYLATE CYCLASE DGCP"/>
    <property type="match status" value="1"/>
</dbReference>
<dbReference type="SMART" id="SM00065">
    <property type="entry name" value="GAF"/>
    <property type="match status" value="1"/>
</dbReference>
<keyword evidence="3" id="KW-0808">Transferase</keyword>
<dbReference type="Gene3D" id="3.30.450.40">
    <property type="match status" value="1"/>
</dbReference>
<dbReference type="InterPro" id="IPR001633">
    <property type="entry name" value="EAL_dom"/>
</dbReference>
<organism evidence="8 9">
    <name type="scientific">Pseudomonas jinjuensis</name>
    <dbReference type="NCBI Taxonomy" id="198616"/>
    <lineage>
        <taxon>Bacteria</taxon>
        <taxon>Pseudomonadati</taxon>
        <taxon>Pseudomonadota</taxon>
        <taxon>Gammaproteobacteria</taxon>
        <taxon>Pseudomonadales</taxon>
        <taxon>Pseudomonadaceae</taxon>
        <taxon>Pseudomonas</taxon>
    </lineage>
</organism>